<keyword evidence="3" id="KW-1185">Reference proteome</keyword>
<sequence length="60" mass="6276">MSQKVSGTGEAGRATMRQPPGWEHMDEVSHCGGFGAEETGTVHGTGATLDLIIPARHDIS</sequence>
<reference evidence="3" key="1">
    <citation type="submission" date="2014-10" db="EMBL/GenBank/DDBJ databases">
        <authorList>
            <person name="King R."/>
        </authorList>
    </citation>
    <scope>NUCLEOTIDE SEQUENCE [LARGE SCALE GENOMIC DNA]</scope>
    <source>
        <strain evidence="3">A3/5</strain>
    </source>
</reference>
<proteinExistence type="predicted"/>
<evidence type="ECO:0000256" key="1">
    <source>
        <dbReference type="SAM" id="MobiDB-lite"/>
    </source>
</evidence>
<protein>
    <submittedName>
        <fullName evidence="2">Uncharacterized protein</fullName>
    </submittedName>
</protein>
<name>A0A2L2SYX1_9HYPO</name>
<organism evidence="2 3">
    <name type="scientific">Fusarium venenatum</name>
    <dbReference type="NCBI Taxonomy" id="56646"/>
    <lineage>
        <taxon>Eukaryota</taxon>
        <taxon>Fungi</taxon>
        <taxon>Dikarya</taxon>
        <taxon>Ascomycota</taxon>
        <taxon>Pezizomycotina</taxon>
        <taxon>Sordariomycetes</taxon>
        <taxon>Hypocreomycetidae</taxon>
        <taxon>Hypocreales</taxon>
        <taxon>Nectriaceae</taxon>
        <taxon>Fusarium</taxon>
    </lineage>
</organism>
<dbReference type="EMBL" id="LN649232">
    <property type="protein sequence ID" value="CEI38743.1"/>
    <property type="molecule type" value="Genomic_DNA"/>
</dbReference>
<evidence type="ECO:0000313" key="3">
    <source>
        <dbReference type="Proteomes" id="UP000245910"/>
    </source>
</evidence>
<accession>A0A2L2SYX1</accession>
<evidence type="ECO:0000313" key="2">
    <source>
        <dbReference type="EMBL" id="CEI38743.1"/>
    </source>
</evidence>
<dbReference type="Proteomes" id="UP000245910">
    <property type="component" value="Chromosome IIII"/>
</dbReference>
<dbReference type="AlphaFoldDB" id="A0A2L2SYX1"/>
<feature type="region of interest" description="Disordered" evidence="1">
    <location>
        <begin position="1"/>
        <end position="40"/>
    </location>
</feature>